<reference evidence="5 6" key="1">
    <citation type="journal article" date="2015" name="Nature">
        <title>rRNA introns, odd ribosomes, and small enigmatic genomes across a large radiation of phyla.</title>
        <authorList>
            <person name="Brown C.T."/>
            <person name="Hug L.A."/>
            <person name="Thomas B.C."/>
            <person name="Sharon I."/>
            <person name="Castelle C.J."/>
            <person name="Singh A."/>
            <person name="Wilkins M.J."/>
            <person name="Williams K.H."/>
            <person name="Banfield J.F."/>
        </authorList>
    </citation>
    <scope>NUCLEOTIDE SEQUENCE [LARGE SCALE GENOMIC DNA]</scope>
</reference>
<sequence length="342" mass="37515">MPEMENSSLISGNFDLLSVGDASIDVFMTPTESETICQIDTKECLIAFSYGEKIPVKNLEFSTGGNAANNAIGTRRLGISTGIVLTLGEDNIGEMIVKRLKDEAVDVTYVIQQPSTASNYSTIINYQGERTIFVYHAPRSYEFPVKLPVTPWVYLTSMGESFRPFYNHLVDWLKANPQIKLAFNPGSWQMRADFNDIKDVVALTHIIFVNREEAEKLTNFGESADKDRELLIALSKLGPKICVITDGSKGSFAYDSTTGKFFKAGVFPVDAYERTGAGDAFGSGSLAALIHGKTLDEALIWGTCNSTSVIGYTGSQKGLLNFEEMNIWLARAKSSGVNVVQF</sequence>
<evidence type="ECO:0000313" key="5">
    <source>
        <dbReference type="EMBL" id="KKR41850.1"/>
    </source>
</evidence>
<dbReference type="PRINTS" id="PR00990">
    <property type="entry name" value="RIBOKINASE"/>
</dbReference>
<organism evidence="5 6">
    <name type="scientific">Candidatus Woesebacteria bacterium GW2011_GWB1_40_12</name>
    <dbReference type="NCBI Taxonomy" id="1618576"/>
    <lineage>
        <taxon>Bacteria</taxon>
        <taxon>Candidatus Woeseibacteriota</taxon>
    </lineage>
</organism>
<protein>
    <recommendedName>
        <fullName evidence="4">Carbohydrate kinase PfkB domain-containing protein</fullName>
    </recommendedName>
</protein>
<dbReference type="InterPro" id="IPR029056">
    <property type="entry name" value="Ribokinase-like"/>
</dbReference>
<dbReference type="Proteomes" id="UP000034215">
    <property type="component" value="Unassembled WGS sequence"/>
</dbReference>
<evidence type="ECO:0000313" key="6">
    <source>
        <dbReference type="Proteomes" id="UP000034215"/>
    </source>
</evidence>
<keyword evidence="2" id="KW-0808">Transferase</keyword>
<name>A0A0G0T427_9BACT</name>
<gene>
    <name evidence="5" type="ORF">UT76_C0026G0002</name>
</gene>
<dbReference type="InterPro" id="IPR002173">
    <property type="entry name" value="Carboh/pur_kinase_PfkB_CS"/>
</dbReference>
<evidence type="ECO:0000259" key="4">
    <source>
        <dbReference type="Pfam" id="PF00294"/>
    </source>
</evidence>
<proteinExistence type="inferred from homology"/>
<dbReference type="SUPFAM" id="SSF53613">
    <property type="entry name" value="Ribokinase-like"/>
    <property type="match status" value="1"/>
</dbReference>
<evidence type="ECO:0000256" key="2">
    <source>
        <dbReference type="ARBA" id="ARBA00022679"/>
    </source>
</evidence>
<evidence type="ECO:0000256" key="1">
    <source>
        <dbReference type="ARBA" id="ARBA00010688"/>
    </source>
</evidence>
<dbReference type="AlphaFoldDB" id="A0A0G0T427"/>
<dbReference type="InterPro" id="IPR052700">
    <property type="entry name" value="Carb_kinase_PfkB-like"/>
</dbReference>
<accession>A0A0G0T427</accession>
<dbReference type="GO" id="GO:0016301">
    <property type="term" value="F:kinase activity"/>
    <property type="evidence" value="ECO:0007669"/>
    <property type="project" value="UniProtKB-KW"/>
</dbReference>
<dbReference type="EMBL" id="LBYA01000026">
    <property type="protein sequence ID" value="KKR41850.1"/>
    <property type="molecule type" value="Genomic_DNA"/>
</dbReference>
<dbReference type="Pfam" id="PF00294">
    <property type="entry name" value="PfkB"/>
    <property type="match status" value="1"/>
</dbReference>
<comment type="similarity">
    <text evidence="1">Belongs to the carbohydrate kinase PfkB family.</text>
</comment>
<comment type="caution">
    <text evidence="5">The sequence shown here is derived from an EMBL/GenBank/DDBJ whole genome shotgun (WGS) entry which is preliminary data.</text>
</comment>
<feature type="domain" description="Carbohydrate kinase PfkB" evidence="4">
    <location>
        <begin position="45"/>
        <end position="317"/>
    </location>
</feature>
<dbReference type="Gene3D" id="3.40.1190.20">
    <property type="match status" value="1"/>
</dbReference>
<keyword evidence="3" id="KW-0418">Kinase</keyword>
<dbReference type="PANTHER" id="PTHR43320">
    <property type="entry name" value="SUGAR KINASE"/>
    <property type="match status" value="1"/>
</dbReference>
<dbReference type="InterPro" id="IPR002139">
    <property type="entry name" value="Ribo/fructo_kinase"/>
</dbReference>
<dbReference type="PROSITE" id="PS00583">
    <property type="entry name" value="PFKB_KINASES_1"/>
    <property type="match status" value="1"/>
</dbReference>
<evidence type="ECO:0000256" key="3">
    <source>
        <dbReference type="ARBA" id="ARBA00022777"/>
    </source>
</evidence>
<dbReference type="InterPro" id="IPR011611">
    <property type="entry name" value="PfkB_dom"/>
</dbReference>